<dbReference type="PANTHER" id="PTHR45625:SF4">
    <property type="entry name" value="PEPTIDYLPROLYL ISOMERASE DOMAIN AND WD REPEAT-CONTAINING PROTEIN 1"/>
    <property type="match status" value="1"/>
</dbReference>
<evidence type="ECO:0000313" key="6">
    <source>
        <dbReference type="EMBL" id="GAG41065.1"/>
    </source>
</evidence>
<dbReference type="InterPro" id="IPR044666">
    <property type="entry name" value="Cyclophilin_A-like"/>
</dbReference>
<dbReference type="CDD" id="cd00317">
    <property type="entry name" value="cyclophilin"/>
    <property type="match status" value="1"/>
</dbReference>
<accession>X0XDA8</accession>
<dbReference type="PROSITE" id="PS50072">
    <property type="entry name" value="CSA_PPIASE_2"/>
    <property type="match status" value="1"/>
</dbReference>
<evidence type="ECO:0000256" key="2">
    <source>
        <dbReference type="ARBA" id="ARBA00023110"/>
    </source>
</evidence>
<dbReference type="PRINTS" id="PR00153">
    <property type="entry name" value="CSAPPISMRASE"/>
</dbReference>
<name>X0XDA8_9ZZZZ</name>
<dbReference type="InterPro" id="IPR029000">
    <property type="entry name" value="Cyclophilin-like_dom_sf"/>
</dbReference>
<gene>
    <name evidence="6" type="ORF">S01H1_62412</name>
</gene>
<dbReference type="PANTHER" id="PTHR45625">
    <property type="entry name" value="PEPTIDYL-PROLYL CIS-TRANS ISOMERASE-RELATED"/>
    <property type="match status" value="1"/>
</dbReference>
<sequence>MAKPSASELQEAAEAVDLDGFDYEVTLETSAGPIRLMLDAANAPGHVRNLVALAENGFYDAGCFHRIIPGFMIQGGCPEGSGRGGPGYEIDAEFNDTPHEPGVLSMARTSDPNSAGSQFFLCLEKVPHLDGQYTAFGRTVDDSSLQVVKAIGGVPTGAGDRPQTEVTITKASVSKKPKS</sequence>
<dbReference type="GO" id="GO:0003755">
    <property type="term" value="F:peptidyl-prolyl cis-trans isomerase activity"/>
    <property type="evidence" value="ECO:0007669"/>
    <property type="project" value="UniProtKB-KW"/>
</dbReference>
<evidence type="ECO:0000256" key="3">
    <source>
        <dbReference type="ARBA" id="ARBA00023235"/>
    </source>
</evidence>
<evidence type="ECO:0000259" key="5">
    <source>
        <dbReference type="PROSITE" id="PS50072"/>
    </source>
</evidence>
<protein>
    <recommendedName>
        <fullName evidence="1">peptidylprolyl isomerase</fullName>
        <ecNumber evidence="1">5.2.1.8</ecNumber>
    </recommendedName>
</protein>
<dbReference type="Pfam" id="PF00160">
    <property type="entry name" value="Pro_isomerase"/>
    <property type="match status" value="1"/>
</dbReference>
<evidence type="ECO:0000256" key="1">
    <source>
        <dbReference type="ARBA" id="ARBA00013194"/>
    </source>
</evidence>
<evidence type="ECO:0000256" key="4">
    <source>
        <dbReference type="SAM" id="MobiDB-lite"/>
    </source>
</evidence>
<comment type="caution">
    <text evidence="6">The sequence shown here is derived from an EMBL/GenBank/DDBJ whole genome shotgun (WGS) entry which is preliminary data.</text>
</comment>
<dbReference type="SUPFAM" id="SSF50891">
    <property type="entry name" value="Cyclophilin-like"/>
    <property type="match status" value="1"/>
</dbReference>
<dbReference type="PIRSF" id="PIRSF001467">
    <property type="entry name" value="Peptidylpro_ismrse"/>
    <property type="match status" value="1"/>
</dbReference>
<dbReference type="EMBL" id="BARS01040992">
    <property type="protein sequence ID" value="GAG41065.1"/>
    <property type="molecule type" value="Genomic_DNA"/>
</dbReference>
<dbReference type="AlphaFoldDB" id="X0XDA8"/>
<dbReference type="Gene3D" id="2.40.100.10">
    <property type="entry name" value="Cyclophilin-like"/>
    <property type="match status" value="1"/>
</dbReference>
<organism evidence="6">
    <name type="scientific">marine sediment metagenome</name>
    <dbReference type="NCBI Taxonomy" id="412755"/>
    <lineage>
        <taxon>unclassified sequences</taxon>
        <taxon>metagenomes</taxon>
        <taxon>ecological metagenomes</taxon>
    </lineage>
</organism>
<dbReference type="EC" id="5.2.1.8" evidence="1"/>
<keyword evidence="3" id="KW-0413">Isomerase</keyword>
<feature type="region of interest" description="Disordered" evidence="4">
    <location>
        <begin position="155"/>
        <end position="179"/>
    </location>
</feature>
<keyword evidence="2" id="KW-0697">Rotamase</keyword>
<reference evidence="6" key="1">
    <citation type="journal article" date="2014" name="Front. Microbiol.">
        <title>High frequency of phylogenetically diverse reductive dehalogenase-homologous genes in deep subseafloor sedimentary metagenomes.</title>
        <authorList>
            <person name="Kawai M."/>
            <person name="Futagami T."/>
            <person name="Toyoda A."/>
            <person name="Takaki Y."/>
            <person name="Nishi S."/>
            <person name="Hori S."/>
            <person name="Arai W."/>
            <person name="Tsubouchi T."/>
            <person name="Morono Y."/>
            <person name="Uchiyama I."/>
            <person name="Ito T."/>
            <person name="Fujiyama A."/>
            <person name="Inagaki F."/>
            <person name="Takami H."/>
        </authorList>
    </citation>
    <scope>NUCLEOTIDE SEQUENCE</scope>
    <source>
        <strain evidence="6">Expedition CK06-06</strain>
    </source>
</reference>
<dbReference type="InterPro" id="IPR002130">
    <property type="entry name" value="Cyclophilin-type_PPIase_dom"/>
</dbReference>
<feature type="domain" description="PPIase cyclophilin-type" evidence="5">
    <location>
        <begin position="21"/>
        <end position="173"/>
    </location>
</feature>
<proteinExistence type="predicted"/>
<dbReference type="InterPro" id="IPR024936">
    <property type="entry name" value="Cyclophilin-type_PPIase"/>
</dbReference>